<evidence type="ECO:0000313" key="9">
    <source>
        <dbReference type="EMBL" id="TKW50105.1"/>
    </source>
</evidence>
<dbReference type="EMBL" id="PJEX01000439">
    <property type="protein sequence ID" value="TKW50105.1"/>
    <property type="molecule type" value="Genomic_DNA"/>
</dbReference>
<keyword evidence="2 6" id="KW-0378">Hydrolase</keyword>
<proteinExistence type="inferred from homology"/>
<dbReference type="GO" id="GO:0005975">
    <property type="term" value="P:carbohydrate metabolic process"/>
    <property type="evidence" value="ECO:0007669"/>
    <property type="project" value="InterPro"/>
</dbReference>
<gene>
    <name evidence="9" type="primary">xsa</name>
    <name evidence="9" type="ORF">CTA1_1398</name>
</gene>
<dbReference type="InterPro" id="IPR023296">
    <property type="entry name" value="Glyco_hydro_beta-prop_sf"/>
</dbReference>
<evidence type="ECO:0000256" key="5">
    <source>
        <dbReference type="PIRSR" id="PIRSR606710-2"/>
    </source>
</evidence>
<keyword evidence="3" id="KW-0119">Carbohydrate metabolism</keyword>
<dbReference type="CDD" id="cd08990">
    <property type="entry name" value="GH43_AXH_like"/>
    <property type="match status" value="1"/>
</dbReference>
<evidence type="ECO:0000256" key="4">
    <source>
        <dbReference type="ARBA" id="ARBA00023295"/>
    </source>
</evidence>
<dbReference type="InterPro" id="IPR006710">
    <property type="entry name" value="Glyco_hydro_43"/>
</dbReference>
<dbReference type="PANTHER" id="PTHR43772">
    <property type="entry name" value="ENDO-1,4-BETA-XYLANASE"/>
    <property type="match status" value="1"/>
</dbReference>
<sequence>MLSNINVLWASLAISLLAQPLNAAGHIPVRRQTTDTDTDTDTRITFKSAGNPILADGSVFSADPAPLVVNDTLYILTGRDEAGPEVNGFVMNEWQIFESKNPDPAGAEWTLHRNVGQPQAIFSWAREGAAYASQIVQGPDGRFYLYAPVTQKSTTASDPFAIGVAVSDSPLGPFADAHPSGPIISQTVPAPGNDIQNIDPTVLVDDGDGRVFIYFGTFGALKGYELEPDMVTIKGGGAAVDVTTLTGFFEAPWILKRQGTYYMLYAANNAGADSPCTPTSYHACLAYGTAEHPLGPWTFRGVFLDIVSSTTSHPGAYRLANGDWGLAYHTRDADGGTHFRRSVAVDKLTWDDSAAPPAINRVAQTKRPAPPPATGPTRNVAPAAVASSAGDTPIQYWIRSVNDGRVEPAPLPPDYWSSYAAEQSPETSTLTLTWDAPVELNGVAVAFFADQPAGSDIGVAPPASWRVEYLDSGGGGGGGGGAWKAVSAAAASFPTEATDSPAEVGFTTVSTTALRAVLTASGRGGQFAGVAVKEFFAFAPTAR</sequence>
<dbReference type="STRING" id="1306861.A0A4U6X4J5"/>
<comment type="caution">
    <text evidence="9">The sequence shown here is derived from an EMBL/GenBank/DDBJ whole genome shotgun (WGS) entry which is preliminary data.</text>
</comment>
<keyword evidence="4 6" id="KW-0326">Glycosidase</keyword>
<dbReference type="Pfam" id="PF04616">
    <property type="entry name" value="Glyco_hydro_43"/>
    <property type="match status" value="1"/>
</dbReference>
<dbReference type="SUPFAM" id="SSF75005">
    <property type="entry name" value="Arabinanase/levansucrase/invertase"/>
    <property type="match status" value="1"/>
</dbReference>
<dbReference type="Gene3D" id="2.60.120.260">
    <property type="entry name" value="Galactose-binding domain-like"/>
    <property type="match status" value="1"/>
</dbReference>
<accession>A0A4U6X4J5</accession>
<organism evidence="9 10">
    <name type="scientific">Colletotrichum tanaceti</name>
    <dbReference type="NCBI Taxonomy" id="1306861"/>
    <lineage>
        <taxon>Eukaryota</taxon>
        <taxon>Fungi</taxon>
        <taxon>Dikarya</taxon>
        <taxon>Ascomycota</taxon>
        <taxon>Pezizomycotina</taxon>
        <taxon>Sordariomycetes</taxon>
        <taxon>Hypocreomycetidae</taxon>
        <taxon>Glomerellales</taxon>
        <taxon>Glomerellaceae</taxon>
        <taxon>Colletotrichum</taxon>
        <taxon>Colletotrichum destructivum species complex</taxon>
    </lineage>
</organism>
<evidence type="ECO:0000256" key="3">
    <source>
        <dbReference type="ARBA" id="ARBA00023277"/>
    </source>
</evidence>
<keyword evidence="8" id="KW-0732">Signal</keyword>
<dbReference type="Proteomes" id="UP000310108">
    <property type="component" value="Unassembled WGS sequence"/>
</dbReference>
<evidence type="ECO:0000313" key="10">
    <source>
        <dbReference type="Proteomes" id="UP000310108"/>
    </source>
</evidence>
<dbReference type="AlphaFoldDB" id="A0A4U6X4J5"/>
<name>A0A4U6X4J5_9PEZI</name>
<dbReference type="InterPro" id="IPR052176">
    <property type="entry name" value="Glycosyl_Hydrlase_43_Enz"/>
</dbReference>
<dbReference type="GO" id="GO:0004553">
    <property type="term" value="F:hydrolase activity, hydrolyzing O-glycosyl compounds"/>
    <property type="evidence" value="ECO:0007669"/>
    <property type="project" value="InterPro"/>
</dbReference>
<dbReference type="Gene3D" id="2.115.10.20">
    <property type="entry name" value="Glycosyl hydrolase domain, family 43"/>
    <property type="match status" value="1"/>
</dbReference>
<protein>
    <submittedName>
        <fullName evidence="9">Xylosidase/arabinosidase</fullName>
    </submittedName>
</protein>
<comment type="similarity">
    <text evidence="1 6">Belongs to the glycosyl hydrolase 43 family.</text>
</comment>
<evidence type="ECO:0000256" key="7">
    <source>
        <dbReference type="SAM" id="MobiDB-lite"/>
    </source>
</evidence>
<feature type="signal peptide" evidence="8">
    <location>
        <begin position="1"/>
        <end position="23"/>
    </location>
</feature>
<keyword evidence="10" id="KW-1185">Reference proteome</keyword>
<evidence type="ECO:0000256" key="1">
    <source>
        <dbReference type="ARBA" id="ARBA00009865"/>
    </source>
</evidence>
<dbReference type="PANTHER" id="PTHR43772:SF2">
    <property type="entry name" value="PUTATIVE (AFU_ORTHOLOGUE AFUA_2G04480)-RELATED"/>
    <property type="match status" value="1"/>
</dbReference>
<feature type="region of interest" description="Disordered" evidence="7">
    <location>
        <begin position="364"/>
        <end position="385"/>
    </location>
</feature>
<evidence type="ECO:0000256" key="2">
    <source>
        <dbReference type="ARBA" id="ARBA00022801"/>
    </source>
</evidence>
<feature type="site" description="Important for catalytic activity, responsible for pKa modulation of the active site Glu and correct orientation of both the proton donor and substrate" evidence="5">
    <location>
        <position position="199"/>
    </location>
</feature>
<dbReference type="OrthoDB" id="5211809at2759"/>
<feature type="chain" id="PRO_5020952235" evidence="8">
    <location>
        <begin position="24"/>
        <end position="543"/>
    </location>
</feature>
<evidence type="ECO:0000256" key="8">
    <source>
        <dbReference type="SAM" id="SignalP"/>
    </source>
</evidence>
<reference evidence="9 10" key="1">
    <citation type="journal article" date="2019" name="PLoS ONE">
        <title>Comparative genome analysis indicates high evolutionary potential of pathogenicity genes in Colletotrichum tanaceti.</title>
        <authorList>
            <person name="Lelwala R.V."/>
            <person name="Korhonen P.K."/>
            <person name="Young N.D."/>
            <person name="Scott J.B."/>
            <person name="Ades P.A."/>
            <person name="Gasser R.B."/>
            <person name="Taylor P.W.J."/>
        </authorList>
    </citation>
    <scope>NUCLEOTIDE SEQUENCE [LARGE SCALE GENOMIC DNA]</scope>
    <source>
        <strain evidence="9">BRIP57314</strain>
    </source>
</reference>
<evidence type="ECO:0000256" key="6">
    <source>
        <dbReference type="RuleBase" id="RU361187"/>
    </source>
</evidence>